<evidence type="ECO:0000313" key="5">
    <source>
        <dbReference type="EMBL" id="TDP84330.1"/>
    </source>
</evidence>
<dbReference type="EMBL" id="SNXY01000008">
    <property type="protein sequence ID" value="TDP84330.1"/>
    <property type="molecule type" value="Genomic_DNA"/>
</dbReference>
<dbReference type="Pfam" id="PF07729">
    <property type="entry name" value="FCD"/>
    <property type="match status" value="1"/>
</dbReference>
<dbReference type="PANTHER" id="PTHR43537:SF53">
    <property type="entry name" value="HTH-TYPE TRANSCRIPTIONAL REPRESSOR NANR"/>
    <property type="match status" value="1"/>
</dbReference>
<keyword evidence="1" id="KW-0805">Transcription regulation</keyword>
<dbReference type="Gene3D" id="1.20.120.530">
    <property type="entry name" value="GntR ligand-binding domain-like"/>
    <property type="match status" value="1"/>
</dbReference>
<keyword evidence="2" id="KW-0238">DNA-binding</keyword>
<dbReference type="InterPro" id="IPR008920">
    <property type="entry name" value="TF_FadR/GntR_C"/>
</dbReference>
<dbReference type="InterPro" id="IPR036388">
    <property type="entry name" value="WH-like_DNA-bd_sf"/>
</dbReference>
<dbReference type="PANTHER" id="PTHR43537">
    <property type="entry name" value="TRANSCRIPTIONAL REGULATOR, GNTR FAMILY"/>
    <property type="match status" value="1"/>
</dbReference>
<dbReference type="RefSeq" id="WP_126540343.1">
    <property type="nucleotide sequence ID" value="NZ_BSPM01000002.1"/>
</dbReference>
<dbReference type="Proteomes" id="UP000294547">
    <property type="component" value="Unassembled WGS sequence"/>
</dbReference>
<dbReference type="Gene3D" id="1.10.10.10">
    <property type="entry name" value="Winged helix-like DNA-binding domain superfamily/Winged helix DNA-binding domain"/>
    <property type="match status" value="1"/>
</dbReference>
<dbReference type="OrthoDB" id="7618373at2"/>
<accession>A0A4R6RDR5</accession>
<evidence type="ECO:0000256" key="3">
    <source>
        <dbReference type="ARBA" id="ARBA00023163"/>
    </source>
</evidence>
<gene>
    <name evidence="5" type="ORF">EDD54_2937</name>
</gene>
<organism evidence="5 6">
    <name type="scientific">Oharaeibacter diazotrophicus</name>
    <dbReference type="NCBI Taxonomy" id="1920512"/>
    <lineage>
        <taxon>Bacteria</taxon>
        <taxon>Pseudomonadati</taxon>
        <taxon>Pseudomonadota</taxon>
        <taxon>Alphaproteobacteria</taxon>
        <taxon>Hyphomicrobiales</taxon>
        <taxon>Pleomorphomonadaceae</taxon>
        <taxon>Oharaeibacter</taxon>
    </lineage>
</organism>
<dbReference type="GO" id="GO:0003677">
    <property type="term" value="F:DNA binding"/>
    <property type="evidence" value="ECO:0007669"/>
    <property type="project" value="UniProtKB-KW"/>
</dbReference>
<keyword evidence="6" id="KW-1185">Reference proteome</keyword>
<comment type="caution">
    <text evidence="5">The sequence shown here is derived from an EMBL/GenBank/DDBJ whole genome shotgun (WGS) entry which is preliminary data.</text>
</comment>
<evidence type="ECO:0000256" key="1">
    <source>
        <dbReference type="ARBA" id="ARBA00023015"/>
    </source>
</evidence>
<evidence type="ECO:0000313" key="6">
    <source>
        <dbReference type="Proteomes" id="UP000294547"/>
    </source>
</evidence>
<evidence type="ECO:0000259" key="4">
    <source>
        <dbReference type="PROSITE" id="PS50949"/>
    </source>
</evidence>
<dbReference type="InterPro" id="IPR000524">
    <property type="entry name" value="Tscrpt_reg_HTH_GntR"/>
</dbReference>
<dbReference type="SUPFAM" id="SSF48008">
    <property type="entry name" value="GntR ligand-binding domain-like"/>
    <property type="match status" value="1"/>
</dbReference>
<dbReference type="InterPro" id="IPR011711">
    <property type="entry name" value="GntR_C"/>
</dbReference>
<dbReference type="Pfam" id="PF00392">
    <property type="entry name" value="GntR"/>
    <property type="match status" value="1"/>
</dbReference>
<dbReference type="InterPro" id="IPR036390">
    <property type="entry name" value="WH_DNA-bd_sf"/>
</dbReference>
<dbReference type="CDD" id="cd07377">
    <property type="entry name" value="WHTH_GntR"/>
    <property type="match status" value="1"/>
</dbReference>
<dbReference type="PROSITE" id="PS50949">
    <property type="entry name" value="HTH_GNTR"/>
    <property type="match status" value="1"/>
</dbReference>
<reference evidence="5 6" key="1">
    <citation type="submission" date="2019-03" db="EMBL/GenBank/DDBJ databases">
        <title>Genomic Encyclopedia of Type Strains, Phase IV (KMG-IV): sequencing the most valuable type-strain genomes for metagenomic binning, comparative biology and taxonomic classification.</title>
        <authorList>
            <person name="Goeker M."/>
        </authorList>
    </citation>
    <scope>NUCLEOTIDE SEQUENCE [LARGE SCALE GENOMIC DNA]</scope>
    <source>
        <strain evidence="5 6">DSM 102969</strain>
    </source>
</reference>
<sequence length="230" mass="24162">MTAPSDTPSSRSDAIRDALYDAIVDRRLAPGTRLVEDEVGATFGASRTVVRAALQALAVGGVVTLERNRGAFVARPTPEEARQVFAARRMIEPGLAIAAAERIGPADVEALEAHLAREAAAIAERGPTARRAEIRASGDLHLMIAAIAGNDLVTRFLRDLVARSSLVIALYGRSGASSCARDEHGGIVEALGRRDGALAGALMREHIDHIEADLDYSAAGAADIQALLAR</sequence>
<keyword evidence="3" id="KW-0804">Transcription</keyword>
<dbReference type="SUPFAM" id="SSF46785">
    <property type="entry name" value="Winged helix' DNA-binding domain"/>
    <property type="match status" value="1"/>
</dbReference>
<feature type="domain" description="HTH gntR-type" evidence="4">
    <location>
        <begin position="9"/>
        <end position="76"/>
    </location>
</feature>
<dbReference type="SMART" id="SM00895">
    <property type="entry name" value="FCD"/>
    <property type="match status" value="1"/>
</dbReference>
<protein>
    <submittedName>
        <fullName evidence="5">GntR family transcriptional regulator</fullName>
    </submittedName>
</protein>
<dbReference type="SMART" id="SM00345">
    <property type="entry name" value="HTH_GNTR"/>
    <property type="match status" value="1"/>
</dbReference>
<name>A0A4R6RDR5_9HYPH</name>
<dbReference type="AlphaFoldDB" id="A0A4R6RDR5"/>
<evidence type="ECO:0000256" key="2">
    <source>
        <dbReference type="ARBA" id="ARBA00023125"/>
    </source>
</evidence>
<proteinExistence type="predicted"/>
<dbReference type="GO" id="GO:0003700">
    <property type="term" value="F:DNA-binding transcription factor activity"/>
    <property type="evidence" value="ECO:0007669"/>
    <property type="project" value="InterPro"/>
</dbReference>